<gene>
    <name evidence="2" type="ORF">NC992_22810</name>
</gene>
<evidence type="ECO:0000313" key="2">
    <source>
        <dbReference type="EMBL" id="MEP0949727.1"/>
    </source>
</evidence>
<evidence type="ECO:0000259" key="1">
    <source>
        <dbReference type="PROSITE" id="PS50887"/>
    </source>
</evidence>
<dbReference type="InterPro" id="IPR029787">
    <property type="entry name" value="Nucleotide_cyclase"/>
</dbReference>
<proteinExistence type="predicted"/>
<dbReference type="InterPro" id="IPR000160">
    <property type="entry name" value="GGDEF_dom"/>
</dbReference>
<dbReference type="Pfam" id="PF00990">
    <property type="entry name" value="GGDEF"/>
    <property type="match status" value="1"/>
</dbReference>
<organism evidence="2 3">
    <name type="scientific">Leptolyngbya subtilissima DQ-A4</name>
    <dbReference type="NCBI Taxonomy" id="2933933"/>
    <lineage>
        <taxon>Bacteria</taxon>
        <taxon>Bacillati</taxon>
        <taxon>Cyanobacteriota</taxon>
        <taxon>Cyanophyceae</taxon>
        <taxon>Leptolyngbyales</taxon>
        <taxon>Leptolyngbyaceae</taxon>
        <taxon>Leptolyngbya group</taxon>
        <taxon>Leptolyngbya</taxon>
    </lineage>
</organism>
<keyword evidence="3" id="KW-1185">Reference proteome</keyword>
<dbReference type="Gene3D" id="3.30.70.270">
    <property type="match status" value="1"/>
</dbReference>
<dbReference type="RefSeq" id="WP_199325986.1">
    <property type="nucleotide sequence ID" value="NZ_JAMPKX010000014.1"/>
</dbReference>
<sequence length="163" mass="18567">MRLLSLTDELTGLHNRRGFFLLAEQQLKLATRLKTAFNVLFIDLDGLKQINDLQGHETGDVALWAAANVLKRTFRESDLVARLGGDEFVVLAPGNSEERDQLQHRLQDGIDQFNQQREAPFQLSMSIGSYIYETGETRSLEDILALADQQMYEQKRLKRQSTG</sequence>
<dbReference type="EMBL" id="JAMPKX010000014">
    <property type="protein sequence ID" value="MEP0949727.1"/>
    <property type="molecule type" value="Genomic_DNA"/>
</dbReference>
<accession>A0ABV0KCV4</accession>
<dbReference type="SMART" id="SM00267">
    <property type="entry name" value="GGDEF"/>
    <property type="match status" value="1"/>
</dbReference>
<dbReference type="PANTHER" id="PTHR45138:SF9">
    <property type="entry name" value="DIGUANYLATE CYCLASE DGCM-RELATED"/>
    <property type="match status" value="1"/>
</dbReference>
<dbReference type="CDD" id="cd01949">
    <property type="entry name" value="GGDEF"/>
    <property type="match status" value="1"/>
</dbReference>
<protein>
    <submittedName>
        <fullName evidence="2">GGDEF domain-containing protein</fullName>
    </submittedName>
</protein>
<reference evidence="2 3" key="1">
    <citation type="submission" date="2022-04" db="EMBL/GenBank/DDBJ databases">
        <title>Positive selection, recombination, and allopatry shape intraspecific diversity of widespread and dominant cyanobacteria.</title>
        <authorList>
            <person name="Wei J."/>
            <person name="Shu W."/>
            <person name="Hu C."/>
        </authorList>
    </citation>
    <scope>NUCLEOTIDE SEQUENCE [LARGE SCALE GENOMIC DNA]</scope>
    <source>
        <strain evidence="2 3">DQ-A4</strain>
    </source>
</reference>
<comment type="caution">
    <text evidence="2">The sequence shown here is derived from an EMBL/GenBank/DDBJ whole genome shotgun (WGS) entry which is preliminary data.</text>
</comment>
<evidence type="ECO:0000313" key="3">
    <source>
        <dbReference type="Proteomes" id="UP001482513"/>
    </source>
</evidence>
<dbReference type="PROSITE" id="PS50887">
    <property type="entry name" value="GGDEF"/>
    <property type="match status" value="1"/>
</dbReference>
<dbReference type="SUPFAM" id="SSF55073">
    <property type="entry name" value="Nucleotide cyclase"/>
    <property type="match status" value="1"/>
</dbReference>
<feature type="domain" description="GGDEF" evidence="1">
    <location>
        <begin position="35"/>
        <end position="163"/>
    </location>
</feature>
<dbReference type="NCBIfam" id="TIGR00254">
    <property type="entry name" value="GGDEF"/>
    <property type="match status" value="1"/>
</dbReference>
<name>A0ABV0KCV4_9CYAN</name>
<dbReference type="InterPro" id="IPR043128">
    <property type="entry name" value="Rev_trsase/Diguanyl_cyclase"/>
</dbReference>
<dbReference type="InterPro" id="IPR050469">
    <property type="entry name" value="Diguanylate_Cyclase"/>
</dbReference>
<dbReference type="Proteomes" id="UP001482513">
    <property type="component" value="Unassembled WGS sequence"/>
</dbReference>
<dbReference type="PANTHER" id="PTHR45138">
    <property type="entry name" value="REGULATORY COMPONENTS OF SENSORY TRANSDUCTION SYSTEM"/>
    <property type="match status" value="1"/>
</dbReference>